<feature type="region of interest" description="Disordered" evidence="4">
    <location>
        <begin position="93"/>
        <end position="140"/>
    </location>
</feature>
<organism evidence="6 7">
    <name type="scientific">Cryptococcus floricola</name>
    <dbReference type="NCBI Taxonomy" id="2591691"/>
    <lineage>
        <taxon>Eukaryota</taxon>
        <taxon>Fungi</taxon>
        <taxon>Dikarya</taxon>
        <taxon>Basidiomycota</taxon>
        <taxon>Agaricomycotina</taxon>
        <taxon>Tremellomycetes</taxon>
        <taxon>Tremellales</taxon>
        <taxon>Cryptococcaceae</taxon>
        <taxon>Cryptococcus</taxon>
    </lineage>
</organism>
<protein>
    <submittedName>
        <fullName evidence="6">Grx4 family monothiol glutaredoxin</fullName>
    </submittedName>
</protein>
<keyword evidence="3" id="KW-0411">Iron-sulfur</keyword>
<evidence type="ECO:0000256" key="2">
    <source>
        <dbReference type="ARBA" id="ARBA00023004"/>
    </source>
</evidence>
<feature type="region of interest" description="Disordered" evidence="4">
    <location>
        <begin position="256"/>
        <end position="281"/>
    </location>
</feature>
<evidence type="ECO:0000256" key="1">
    <source>
        <dbReference type="ARBA" id="ARBA00022723"/>
    </source>
</evidence>
<dbReference type="GO" id="GO:0051537">
    <property type="term" value="F:2 iron, 2 sulfur cluster binding"/>
    <property type="evidence" value="ECO:0007669"/>
    <property type="project" value="TreeGrafter"/>
</dbReference>
<gene>
    <name evidence="6" type="ORF">B9479_006514</name>
</gene>
<dbReference type="Pfam" id="PF00462">
    <property type="entry name" value="Glutaredoxin"/>
    <property type="match status" value="1"/>
</dbReference>
<evidence type="ECO:0000256" key="3">
    <source>
        <dbReference type="ARBA" id="ARBA00023014"/>
    </source>
</evidence>
<dbReference type="GO" id="GO:0005829">
    <property type="term" value="C:cytosol"/>
    <property type="evidence" value="ECO:0007669"/>
    <property type="project" value="TreeGrafter"/>
</dbReference>
<comment type="caution">
    <text evidence="6">The sequence shown here is derived from an EMBL/GenBank/DDBJ whole genome shotgun (WGS) entry which is preliminary data.</text>
</comment>
<reference evidence="6 7" key="1">
    <citation type="submission" date="2017-05" db="EMBL/GenBank/DDBJ databases">
        <title>The Genome Sequence of Tsuchiyaea wingfieldii DSM 27421.</title>
        <authorList>
            <person name="Cuomo C."/>
            <person name="Passer A."/>
            <person name="Billmyre B."/>
            <person name="Heitman J."/>
        </authorList>
    </citation>
    <scope>NUCLEOTIDE SEQUENCE [LARGE SCALE GENOMIC DNA]</scope>
    <source>
        <strain evidence="6 7">DSM 27421</strain>
    </source>
</reference>
<dbReference type="Proteomes" id="UP000322245">
    <property type="component" value="Unassembled WGS sequence"/>
</dbReference>
<sequence>MSLPSDANKPEMERRATAPPAPFAGKSPFPAPASRFTPRTPLQYLSQSPTNSDISMISSPAYLLPTPPSSAASLPNDSPYPNDRMAMMNRIKSLGSQPNSPTNIKIPNYSRSSFSSNPASLNNSTASRNKPHIPSPLDKLDHLHNIPSSPPIFDPGVLLHLPPTPNPDAELTPLASPFVNLRSSSSSSGGQRPVVLASPPRRRGSMGIITGHGPRRGSTLANELTDDDATGHSLLARHSGSDAALLHSLLTQHASPASASAPLSTSSAQPQAPEAAQRPRTEAEIVARCHELMNKHKVVLFMKGNPTAPKCGFSRQTVGLLREKGVEFAWFDILSDEDVRQGLKKVNDWPTFPQIIVNGELVGGLDIVKEMMESGEWDEVIEGEDDDEKAE</sequence>
<dbReference type="PANTHER" id="PTHR10293:SF73">
    <property type="entry name" value="GLUTAREDOXIN-3"/>
    <property type="match status" value="1"/>
</dbReference>
<feature type="compositionally biased region" description="Low complexity" evidence="4">
    <location>
        <begin position="256"/>
        <end position="276"/>
    </location>
</feature>
<dbReference type="InterPro" id="IPR002109">
    <property type="entry name" value="Glutaredoxin"/>
</dbReference>
<dbReference type="InterPro" id="IPR004480">
    <property type="entry name" value="Monothiol_GRX-rel"/>
</dbReference>
<feature type="region of interest" description="Disordered" evidence="4">
    <location>
        <begin position="182"/>
        <end position="225"/>
    </location>
</feature>
<proteinExistence type="predicted"/>
<dbReference type="EMBL" id="NIDF01000112">
    <property type="protein sequence ID" value="TYJ52879.1"/>
    <property type="molecule type" value="Genomic_DNA"/>
</dbReference>
<dbReference type="Gene3D" id="3.40.30.10">
    <property type="entry name" value="Glutaredoxin"/>
    <property type="match status" value="1"/>
</dbReference>
<dbReference type="GO" id="GO:0015036">
    <property type="term" value="F:disulfide oxidoreductase activity"/>
    <property type="evidence" value="ECO:0007669"/>
    <property type="project" value="UniProtKB-ARBA"/>
</dbReference>
<dbReference type="AlphaFoldDB" id="A0A5D3ARK6"/>
<evidence type="ECO:0000256" key="4">
    <source>
        <dbReference type="SAM" id="MobiDB-lite"/>
    </source>
</evidence>
<evidence type="ECO:0000313" key="7">
    <source>
        <dbReference type="Proteomes" id="UP000322245"/>
    </source>
</evidence>
<dbReference type="FunFam" id="3.40.30.10:FF:000012">
    <property type="entry name" value="Monothiol glutaredoxin"/>
    <property type="match status" value="1"/>
</dbReference>
<dbReference type="PROSITE" id="PS51354">
    <property type="entry name" value="GLUTAREDOXIN_2"/>
    <property type="match status" value="1"/>
</dbReference>
<feature type="domain" description="Glutaredoxin" evidence="5">
    <location>
        <begin position="298"/>
        <end position="362"/>
    </location>
</feature>
<accession>A0A5D3ARK6</accession>
<keyword evidence="1" id="KW-0479">Metal-binding</keyword>
<name>A0A5D3ARK6_9TREE</name>
<dbReference type="PANTHER" id="PTHR10293">
    <property type="entry name" value="GLUTAREDOXIN FAMILY MEMBER"/>
    <property type="match status" value="1"/>
</dbReference>
<feature type="region of interest" description="Disordered" evidence="4">
    <location>
        <begin position="1"/>
        <end position="59"/>
    </location>
</feature>
<dbReference type="InterPro" id="IPR036249">
    <property type="entry name" value="Thioredoxin-like_sf"/>
</dbReference>
<keyword evidence="7" id="KW-1185">Reference proteome</keyword>
<keyword evidence="2" id="KW-0408">Iron</keyword>
<dbReference type="SUPFAM" id="SSF52833">
    <property type="entry name" value="Thioredoxin-like"/>
    <property type="match status" value="1"/>
</dbReference>
<dbReference type="GO" id="GO:0005634">
    <property type="term" value="C:nucleus"/>
    <property type="evidence" value="ECO:0007669"/>
    <property type="project" value="TreeGrafter"/>
</dbReference>
<evidence type="ECO:0000313" key="6">
    <source>
        <dbReference type="EMBL" id="TYJ52879.1"/>
    </source>
</evidence>
<feature type="compositionally biased region" description="Polar residues" evidence="4">
    <location>
        <begin position="94"/>
        <end position="128"/>
    </location>
</feature>
<dbReference type="GO" id="GO:0046872">
    <property type="term" value="F:metal ion binding"/>
    <property type="evidence" value="ECO:0007669"/>
    <property type="project" value="UniProtKB-KW"/>
</dbReference>
<dbReference type="GO" id="GO:0006879">
    <property type="term" value="P:intracellular iron ion homeostasis"/>
    <property type="evidence" value="ECO:0007669"/>
    <property type="project" value="TreeGrafter"/>
</dbReference>
<dbReference type="InterPro" id="IPR033658">
    <property type="entry name" value="GRX_PICOT-like"/>
</dbReference>
<dbReference type="CDD" id="cd03028">
    <property type="entry name" value="GRX_PICOT_like"/>
    <property type="match status" value="1"/>
</dbReference>
<evidence type="ECO:0000259" key="5">
    <source>
        <dbReference type="Pfam" id="PF00462"/>
    </source>
</evidence>
<feature type="compositionally biased region" description="Polar residues" evidence="4">
    <location>
        <begin position="43"/>
        <end position="57"/>
    </location>
</feature>